<organism evidence="1 2">
    <name type="scientific">Extremus antarcticus</name>
    <dbReference type="NCBI Taxonomy" id="702011"/>
    <lineage>
        <taxon>Eukaryota</taxon>
        <taxon>Fungi</taxon>
        <taxon>Dikarya</taxon>
        <taxon>Ascomycota</taxon>
        <taxon>Pezizomycotina</taxon>
        <taxon>Dothideomycetes</taxon>
        <taxon>Dothideomycetidae</taxon>
        <taxon>Mycosphaerellales</taxon>
        <taxon>Extremaceae</taxon>
        <taxon>Extremus</taxon>
    </lineage>
</organism>
<accession>A0AAJ0DLJ9</accession>
<proteinExistence type="predicted"/>
<keyword evidence="2" id="KW-1185">Reference proteome</keyword>
<sequence length="514" mass="57451">MSLLGLPDELILNVVHQSRPLGFEALMLGCKQIYAVGSECIERHNSLRRKYRAFKFERQPVRMRIGRARDVEAECPKRTQSSLQLLHIIAKDRLVAEYIESINFTNEYTAGEYHARGLESWPAYLESETAVEDVRLLLSKSRCLEEAGIDPEVWLETTATGTATLLLSLLPNVTEINLGSHFTRHPDPDELNAALLNTVVMSARFSPSSPLAQVTSLKTSGQAHSEDRAELRLLNPFFLLPKLQRLRGSDFLACDSSMTGIPFEWRNGDLNSNIEEIEMSHSCITGSGPDLASLLPHAPKLRSFYYCFSPKWHECGHDWDAAAVFRTLERNCGGTLTRLSITMHHVYGTLKAGVCSLKHFTRLEYLEMDVRLFYGAPVNTEELQKMREEDHAAYTNKIGWTTADIPSLSDVLPPSMKTVRLITGFGTEEPAILEALFRNAGSMHESLPLLENVTVACGTSKVGDEYVKGKNRVHDEEAWRAAGDTIRAAGCSYEEVENVGPAWLEGLDPSRGPW</sequence>
<evidence type="ECO:0000313" key="2">
    <source>
        <dbReference type="Proteomes" id="UP001271007"/>
    </source>
</evidence>
<dbReference type="AlphaFoldDB" id="A0AAJ0DLJ9"/>
<reference evidence="1" key="1">
    <citation type="submission" date="2023-04" db="EMBL/GenBank/DDBJ databases">
        <title>Black Yeasts Isolated from many extreme environments.</title>
        <authorList>
            <person name="Coleine C."/>
            <person name="Stajich J.E."/>
            <person name="Selbmann L."/>
        </authorList>
    </citation>
    <scope>NUCLEOTIDE SEQUENCE</scope>
    <source>
        <strain evidence="1">CCFEE 5312</strain>
    </source>
</reference>
<comment type="caution">
    <text evidence="1">The sequence shown here is derived from an EMBL/GenBank/DDBJ whole genome shotgun (WGS) entry which is preliminary data.</text>
</comment>
<protein>
    <recommendedName>
        <fullName evidence="3">F-box domain-containing protein</fullName>
    </recommendedName>
</protein>
<name>A0AAJ0DLJ9_9PEZI</name>
<dbReference type="EMBL" id="JAWDJX010000020">
    <property type="protein sequence ID" value="KAK3052568.1"/>
    <property type="molecule type" value="Genomic_DNA"/>
</dbReference>
<evidence type="ECO:0008006" key="3">
    <source>
        <dbReference type="Google" id="ProtNLM"/>
    </source>
</evidence>
<evidence type="ECO:0000313" key="1">
    <source>
        <dbReference type="EMBL" id="KAK3052568.1"/>
    </source>
</evidence>
<gene>
    <name evidence="1" type="ORF">LTR09_006423</name>
</gene>
<dbReference type="Proteomes" id="UP001271007">
    <property type="component" value="Unassembled WGS sequence"/>
</dbReference>